<evidence type="ECO:0000313" key="7">
    <source>
        <dbReference type="Proteomes" id="UP000472916"/>
    </source>
</evidence>
<dbReference type="EMBL" id="WWSC01000026">
    <property type="protein sequence ID" value="MZK42901.1"/>
    <property type="molecule type" value="Genomic_DNA"/>
</dbReference>
<sequence>MFSELLQDECPFLLSQGKGEDKKWQGRKKFVVEITPYYYEHGVCLEDHDGTSAHLYTILISKQTYLRPFNTNKDRIKAI</sequence>
<accession>A0A6L8S2W5</accession>
<organism evidence="3 7">
    <name type="scientific">Dorea longicatena</name>
    <dbReference type="NCBI Taxonomy" id="88431"/>
    <lineage>
        <taxon>Bacteria</taxon>
        <taxon>Bacillati</taxon>
        <taxon>Bacillota</taxon>
        <taxon>Clostridia</taxon>
        <taxon>Lachnospirales</taxon>
        <taxon>Lachnospiraceae</taxon>
        <taxon>Dorea</taxon>
    </lineage>
</organism>
<dbReference type="Proteomes" id="UP000449249">
    <property type="component" value="Unassembled WGS sequence"/>
</dbReference>
<protein>
    <submittedName>
        <fullName evidence="3">Uncharacterized protein</fullName>
    </submittedName>
</protein>
<evidence type="ECO:0000313" key="3">
    <source>
        <dbReference type="EMBL" id="MZK42901.1"/>
    </source>
</evidence>
<reference evidence="4" key="3">
    <citation type="submission" date="2020-02" db="EMBL/GenBank/DDBJ databases">
        <authorList>
            <person name="Littmann E."/>
            <person name="Sorbara M."/>
        </authorList>
    </citation>
    <scope>NUCLEOTIDE SEQUENCE</scope>
    <source>
        <strain evidence="4">MSK.10.16</strain>
    </source>
</reference>
<evidence type="ECO:0000313" key="5">
    <source>
        <dbReference type="Proteomes" id="UP000446719"/>
    </source>
</evidence>
<gene>
    <name evidence="4" type="ORF">G4332_13425</name>
    <name evidence="3" type="ORF">GT528_14750</name>
    <name evidence="2" type="ORF">GT565_10815</name>
    <name evidence="1" type="ORF">GT576_13990</name>
</gene>
<dbReference type="RefSeq" id="WP_130097013.1">
    <property type="nucleotide sequence ID" value="NZ_JAAILO010000029.1"/>
</dbReference>
<evidence type="ECO:0000313" key="2">
    <source>
        <dbReference type="EMBL" id="MZK18592.1"/>
    </source>
</evidence>
<dbReference type="EMBL" id="WWSB01000014">
    <property type="protein sequence ID" value="MZK18592.1"/>
    <property type="molecule type" value="Genomic_DNA"/>
</dbReference>
<reference evidence="4" key="2">
    <citation type="journal article" date="2020" name="Cell Host Microbe">
        <title>Functional and Genomic Variation between Human-Derived Isolates of Lachnospiraceae Reveals Inter- and Intra-Species Diversity.</title>
        <authorList>
            <person name="Sorbara M.T."/>
            <person name="Littmann E.R."/>
            <person name="Fontana E."/>
            <person name="Moody T.U."/>
            <person name="Kohout C.E."/>
            <person name="Gjonbalaj M."/>
            <person name="Eaton V."/>
            <person name="Seok R."/>
            <person name="Leiner I.M."/>
            <person name="Pamer E.G."/>
        </authorList>
    </citation>
    <scope>NUCLEOTIDE SEQUENCE</scope>
    <source>
        <strain evidence="4">MSK.10.16</strain>
    </source>
</reference>
<comment type="caution">
    <text evidence="3">The sequence shown here is derived from an EMBL/GenBank/DDBJ whole genome shotgun (WGS) entry which is preliminary data.</text>
</comment>
<dbReference type="Proteomes" id="UP000724058">
    <property type="component" value="Unassembled WGS sequence"/>
</dbReference>
<dbReference type="EMBL" id="JAAIOD010000023">
    <property type="protein sequence ID" value="NSE59077.1"/>
    <property type="molecule type" value="Genomic_DNA"/>
</dbReference>
<evidence type="ECO:0000313" key="4">
    <source>
        <dbReference type="EMBL" id="NSE59077.1"/>
    </source>
</evidence>
<proteinExistence type="predicted"/>
<dbReference type="Proteomes" id="UP000472916">
    <property type="component" value="Unassembled WGS sequence"/>
</dbReference>
<dbReference type="Proteomes" id="UP000446719">
    <property type="component" value="Unassembled WGS sequence"/>
</dbReference>
<evidence type="ECO:0000313" key="1">
    <source>
        <dbReference type="EMBL" id="MZK11416.1"/>
    </source>
</evidence>
<dbReference type="AlphaFoldDB" id="A0A6L8S2W5"/>
<evidence type="ECO:0000313" key="6">
    <source>
        <dbReference type="Proteomes" id="UP000449249"/>
    </source>
</evidence>
<name>A0A6L8S2W5_9FIRM</name>
<reference evidence="5 6" key="1">
    <citation type="journal article" date="2019" name="Nat. Med.">
        <title>A library of human gut bacterial isolates paired with longitudinal multiomics data enables mechanistic microbiome research.</title>
        <authorList>
            <person name="Poyet M."/>
            <person name="Groussin M."/>
            <person name="Gibbons S.M."/>
            <person name="Avila-Pacheco J."/>
            <person name="Jiang X."/>
            <person name="Kearney S.M."/>
            <person name="Perrotta A.R."/>
            <person name="Berdy B."/>
            <person name="Zhao S."/>
            <person name="Lieberman T.D."/>
            <person name="Swanson P.K."/>
            <person name="Smith M."/>
            <person name="Roesemann S."/>
            <person name="Alexander J.E."/>
            <person name="Rich S.A."/>
            <person name="Livny J."/>
            <person name="Vlamakis H."/>
            <person name="Clish C."/>
            <person name="Bullock K."/>
            <person name="Deik A."/>
            <person name="Scott J."/>
            <person name="Pierce K.A."/>
            <person name="Xavier R.J."/>
            <person name="Alm E.J."/>
        </authorList>
    </citation>
    <scope>NUCLEOTIDE SEQUENCE [LARGE SCALE GENOMIC DNA]</scope>
    <source>
        <strain evidence="1 6">BIOML-A1</strain>
        <strain evidence="3 7">BIOML-A6</strain>
        <strain evidence="2 5">BIOML-A7</strain>
    </source>
</reference>
<dbReference type="EMBL" id="WWSH01000014">
    <property type="protein sequence ID" value="MZK11416.1"/>
    <property type="molecule type" value="Genomic_DNA"/>
</dbReference>